<dbReference type="GO" id="GO:0030100">
    <property type="term" value="P:regulation of endocytosis"/>
    <property type="evidence" value="ECO:0007669"/>
    <property type="project" value="TreeGrafter"/>
</dbReference>
<dbReference type="EMBL" id="CAJOBC010093389">
    <property type="protein sequence ID" value="CAF4416615.1"/>
    <property type="molecule type" value="Genomic_DNA"/>
</dbReference>
<dbReference type="Gene3D" id="1.20.1270.60">
    <property type="entry name" value="Arfaptin homology (AH) domain/BAR domain"/>
    <property type="match status" value="1"/>
</dbReference>
<dbReference type="InterPro" id="IPR027267">
    <property type="entry name" value="AH/BAR_dom_sf"/>
</dbReference>
<dbReference type="GO" id="GO:0005886">
    <property type="term" value="C:plasma membrane"/>
    <property type="evidence" value="ECO:0007669"/>
    <property type="project" value="TreeGrafter"/>
</dbReference>
<evidence type="ECO:0000313" key="2">
    <source>
        <dbReference type="EMBL" id="CAF4416615.1"/>
    </source>
</evidence>
<dbReference type="GO" id="GO:0097320">
    <property type="term" value="P:plasma membrane tubulation"/>
    <property type="evidence" value="ECO:0007669"/>
    <property type="project" value="TreeGrafter"/>
</dbReference>
<dbReference type="GO" id="GO:0005768">
    <property type="term" value="C:endosome"/>
    <property type="evidence" value="ECO:0007669"/>
    <property type="project" value="TreeGrafter"/>
</dbReference>
<dbReference type="Proteomes" id="UP000663829">
    <property type="component" value="Unassembled WGS sequence"/>
</dbReference>
<name>A0A815XBR4_9BILA</name>
<dbReference type="OrthoDB" id="10255128at2759"/>
<evidence type="ECO:0000313" key="1">
    <source>
        <dbReference type="EMBL" id="CAF1555518.1"/>
    </source>
</evidence>
<dbReference type="GO" id="GO:0007010">
    <property type="term" value="P:cytoskeleton organization"/>
    <property type="evidence" value="ECO:0007669"/>
    <property type="project" value="TreeGrafter"/>
</dbReference>
<protein>
    <submittedName>
        <fullName evidence="1">Uncharacterized protein</fullName>
    </submittedName>
</protein>
<accession>A0A815XBR4</accession>
<dbReference type="SUPFAM" id="SSF103657">
    <property type="entry name" value="BAR/IMD domain-like"/>
    <property type="match status" value="1"/>
</dbReference>
<dbReference type="Proteomes" id="UP000681722">
    <property type="component" value="Unassembled WGS sequence"/>
</dbReference>
<comment type="caution">
    <text evidence="1">The sequence shown here is derived from an EMBL/GenBank/DDBJ whole genome shotgun (WGS) entry which is preliminary data.</text>
</comment>
<organism evidence="1 3">
    <name type="scientific">Didymodactylos carnosus</name>
    <dbReference type="NCBI Taxonomy" id="1234261"/>
    <lineage>
        <taxon>Eukaryota</taxon>
        <taxon>Metazoa</taxon>
        <taxon>Spiralia</taxon>
        <taxon>Gnathifera</taxon>
        <taxon>Rotifera</taxon>
        <taxon>Eurotatoria</taxon>
        <taxon>Bdelloidea</taxon>
        <taxon>Philodinida</taxon>
        <taxon>Philodinidae</taxon>
        <taxon>Didymodactylos</taxon>
    </lineage>
</organism>
<dbReference type="AlphaFoldDB" id="A0A815XBR4"/>
<gene>
    <name evidence="1" type="ORF">GPM918_LOCUS39455</name>
    <name evidence="2" type="ORF">SRO942_LOCUS40326</name>
</gene>
<dbReference type="PANTHER" id="PTHR23065:SF11">
    <property type="entry name" value="SYNDAPIN, ISOFORM C"/>
    <property type="match status" value="1"/>
</dbReference>
<dbReference type="GO" id="GO:0005543">
    <property type="term" value="F:phospholipid binding"/>
    <property type="evidence" value="ECO:0007669"/>
    <property type="project" value="TreeGrafter"/>
</dbReference>
<evidence type="ECO:0000313" key="3">
    <source>
        <dbReference type="Proteomes" id="UP000663829"/>
    </source>
</evidence>
<sequence>MSDQRPRYEQQMSEVFQRTQQFEKKRLDFFKEMFDEYEKVLDLNNNPMLKKMHDDYQQALQMHDSQQDITWWDQNYGSHIKYEFFERLPN</sequence>
<keyword evidence="3" id="KW-1185">Reference proteome</keyword>
<dbReference type="PANTHER" id="PTHR23065">
    <property type="entry name" value="PROLINE-SERINE-THREONINE PHOSPHATASE INTERACTING PROTEIN 1"/>
    <property type="match status" value="1"/>
</dbReference>
<proteinExistence type="predicted"/>
<reference evidence="1" key="1">
    <citation type="submission" date="2021-02" db="EMBL/GenBank/DDBJ databases">
        <authorList>
            <person name="Nowell W R."/>
        </authorList>
    </citation>
    <scope>NUCLEOTIDE SEQUENCE</scope>
</reference>
<dbReference type="EMBL" id="CAJNOQ010027685">
    <property type="protein sequence ID" value="CAF1555518.1"/>
    <property type="molecule type" value="Genomic_DNA"/>
</dbReference>